<gene>
    <name evidence="2" type="ordered locus">Pcar_0840</name>
</gene>
<dbReference type="KEGG" id="pca:Pcar_0840"/>
<dbReference type="OrthoDB" id="5526819at2"/>
<proteinExistence type="predicted"/>
<evidence type="ECO:0000256" key="1">
    <source>
        <dbReference type="SAM" id="Coils"/>
    </source>
</evidence>
<keyword evidence="3" id="KW-1185">Reference proteome</keyword>
<dbReference type="STRING" id="338963.Pcar_0840"/>
<feature type="coiled-coil region" evidence="1">
    <location>
        <begin position="73"/>
        <end position="100"/>
    </location>
</feature>
<dbReference type="InterPro" id="IPR035205">
    <property type="entry name" value="DUF5320"/>
</dbReference>
<evidence type="ECO:0008006" key="4">
    <source>
        <dbReference type="Google" id="ProtNLM"/>
    </source>
</evidence>
<keyword evidence="1" id="KW-0175">Coiled coil</keyword>
<protein>
    <recommendedName>
        <fullName evidence="4">DUF5320 domain-containing protein</fullName>
    </recommendedName>
</protein>
<dbReference type="RefSeq" id="WP_011340555.1">
    <property type="nucleotide sequence ID" value="NC_007498.2"/>
</dbReference>
<evidence type="ECO:0000313" key="2">
    <source>
        <dbReference type="EMBL" id="ABA88096.1"/>
    </source>
</evidence>
<organism evidence="2 3">
    <name type="scientific">Syntrophotalea carbinolica (strain DSM 2380 / NBRC 103641 / GraBd1)</name>
    <name type="common">Pelobacter carbinolicus</name>
    <dbReference type="NCBI Taxonomy" id="338963"/>
    <lineage>
        <taxon>Bacteria</taxon>
        <taxon>Pseudomonadati</taxon>
        <taxon>Thermodesulfobacteriota</taxon>
        <taxon>Desulfuromonadia</taxon>
        <taxon>Desulfuromonadales</taxon>
        <taxon>Syntrophotaleaceae</taxon>
        <taxon>Syntrophotalea</taxon>
    </lineage>
</organism>
<reference evidence="3" key="1">
    <citation type="submission" date="2005-10" db="EMBL/GenBank/DDBJ databases">
        <title>Complete sequence of Pelobacter carbinolicus DSM 2380.</title>
        <authorList>
            <person name="Copeland A."/>
            <person name="Lucas S."/>
            <person name="Lapidus A."/>
            <person name="Barry K."/>
            <person name="Detter J.C."/>
            <person name="Glavina T."/>
            <person name="Hammon N."/>
            <person name="Israni S."/>
            <person name="Pitluck S."/>
            <person name="Chertkov O."/>
            <person name="Schmutz J."/>
            <person name="Larimer F."/>
            <person name="Land M."/>
            <person name="Kyrpides N."/>
            <person name="Ivanova N."/>
            <person name="Richardson P."/>
        </authorList>
    </citation>
    <scope>NUCLEOTIDE SEQUENCE [LARGE SCALE GENOMIC DNA]</scope>
    <source>
        <strain evidence="3">DSM 2380 / NBRC 103641 / GraBd1</strain>
    </source>
</reference>
<dbReference type="AlphaFoldDB" id="Q3A6B1"/>
<evidence type="ECO:0000313" key="3">
    <source>
        <dbReference type="Proteomes" id="UP000002534"/>
    </source>
</evidence>
<dbReference type="Pfam" id="PF17253">
    <property type="entry name" value="DUF5320"/>
    <property type="match status" value="1"/>
</dbReference>
<accession>Q3A6B1</accession>
<reference evidence="2 3" key="2">
    <citation type="journal article" date="2012" name="BMC Genomics">
        <title>The genome of Pelobacter carbinolicus reveals surprising metabolic capabilities and physiological features.</title>
        <authorList>
            <person name="Aklujkar M."/>
            <person name="Haveman S.A."/>
            <person name="Didonato R.Jr."/>
            <person name="Chertkov O."/>
            <person name="Han C.S."/>
            <person name="Land M.L."/>
            <person name="Brown P."/>
            <person name="Lovley D.R."/>
        </authorList>
    </citation>
    <scope>NUCLEOTIDE SEQUENCE [LARGE SCALE GENOMIC DNA]</scope>
    <source>
        <strain evidence="3">DSM 2380 / NBRC 103641 / GraBd1</strain>
    </source>
</reference>
<sequence length="103" mass="10552">MPGGDRTGPQGYGPLTGRRMGVCAGYDMPNAAGLGRGRGGGRGLAMRRGCGGWGFPAVAPAAPVVPVAQASDTNVLKGQIDTLERSLAALKQQLEAMETRRGE</sequence>
<name>Q3A6B1_SYNC1</name>
<dbReference type="HOGENOM" id="CLU_136587_0_0_7"/>
<dbReference type="Proteomes" id="UP000002534">
    <property type="component" value="Chromosome"/>
</dbReference>
<dbReference type="EMBL" id="CP000142">
    <property type="protein sequence ID" value="ABA88096.1"/>
    <property type="molecule type" value="Genomic_DNA"/>
</dbReference>